<accession>A0A9P7S2H0</accession>
<dbReference type="KEGG" id="more:E1B28_007586"/>
<name>A0A9P7S2H0_9AGAR</name>
<evidence type="ECO:0000256" key="1">
    <source>
        <dbReference type="SAM" id="MobiDB-lite"/>
    </source>
</evidence>
<proteinExistence type="predicted"/>
<dbReference type="EMBL" id="CM032184">
    <property type="protein sequence ID" value="KAG7093953.1"/>
    <property type="molecule type" value="Genomic_DNA"/>
</dbReference>
<keyword evidence="3" id="KW-1185">Reference proteome</keyword>
<dbReference type="GeneID" id="66076662"/>
<dbReference type="AlphaFoldDB" id="A0A9P7S2H0"/>
<organism evidence="2 3">
    <name type="scientific">Marasmius oreades</name>
    <name type="common">fairy-ring Marasmius</name>
    <dbReference type="NCBI Taxonomy" id="181124"/>
    <lineage>
        <taxon>Eukaryota</taxon>
        <taxon>Fungi</taxon>
        <taxon>Dikarya</taxon>
        <taxon>Basidiomycota</taxon>
        <taxon>Agaricomycotina</taxon>
        <taxon>Agaricomycetes</taxon>
        <taxon>Agaricomycetidae</taxon>
        <taxon>Agaricales</taxon>
        <taxon>Marasmiineae</taxon>
        <taxon>Marasmiaceae</taxon>
        <taxon>Marasmius</taxon>
    </lineage>
</organism>
<feature type="region of interest" description="Disordered" evidence="1">
    <location>
        <begin position="476"/>
        <end position="503"/>
    </location>
</feature>
<evidence type="ECO:0000313" key="3">
    <source>
        <dbReference type="Proteomes" id="UP001049176"/>
    </source>
</evidence>
<dbReference type="OrthoDB" id="2956939at2759"/>
<protein>
    <submittedName>
        <fullName evidence="2">Uncharacterized protein</fullName>
    </submittedName>
</protein>
<reference evidence="2" key="1">
    <citation type="journal article" date="2021" name="Genome Biol. Evol.">
        <title>The assembled and annotated genome of the fairy-ring fungus Marasmius oreades.</title>
        <authorList>
            <person name="Hiltunen M."/>
            <person name="Ament-Velasquez S.L."/>
            <person name="Johannesson H."/>
        </authorList>
    </citation>
    <scope>NUCLEOTIDE SEQUENCE</scope>
    <source>
        <strain evidence="2">03SP1</strain>
    </source>
</reference>
<evidence type="ECO:0000313" key="2">
    <source>
        <dbReference type="EMBL" id="KAG7093953.1"/>
    </source>
</evidence>
<gene>
    <name evidence="2" type="ORF">E1B28_007586</name>
</gene>
<sequence length="503" mass="56911">MAHTPHRNEENDWNSLLTSDTYQTDETQSSATTVWGPGTLSGKAIKSLGEASLRGLDHLIIRWKLARINSGLSKSNAASSGTSPSSLLSVEKLEKICDDLLELSRLDFYDAKVRQKALRLIMIQIGSRETSQLISCIMKWPQQEIRIFLSEMMDFMPILWSNDVRSTLHSADNAQTLFYPDLISVYRSSQSPAELHEVIPFLSFTTSLARKGPAVGRAVIEAGFLSFLTKLHQNYDVRDSIEPVVAARDALEVLMEDHDALLEQYRMDLIWPRGTSTIPLTRRSLELANLTPDKRTVSWRNAESSWIRERLCEIQVILEMPTYHDAKCKTDLFDVCLDLVTFHDFHDRVLAQQSFTLLLQCIAIGGELRDALKAVLIHTSYEQVLGVFYRMTYPTLQIKFEEHPIFLHLSQQITTYHPEIDPVDYIVEFAVEVAGASHHCARAIVDADIISLLSSTTEQVSKGEVLRCLQTAARSEHEQDPSKYPHLQTNSRLTGNRPRSVTV</sequence>
<dbReference type="Proteomes" id="UP001049176">
    <property type="component" value="Chromosome 4"/>
</dbReference>
<comment type="caution">
    <text evidence="2">The sequence shown here is derived from an EMBL/GenBank/DDBJ whole genome shotgun (WGS) entry which is preliminary data.</text>
</comment>
<feature type="compositionally biased region" description="Polar residues" evidence="1">
    <location>
        <begin position="487"/>
        <end position="503"/>
    </location>
</feature>
<dbReference type="RefSeq" id="XP_043010423.1">
    <property type="nucleotide sequence ID" value="XM_043152337.1"/>
</dbReference>